<accession>A0A6L7IS12</accession>
<dbReference type="Gene3D" id="1.10.357.10">
    <property type="entry name" value="Tetracycline Repressor, domain 2"/>
    <property type="match status" value="1"/>
</dbReference>
<dbReference type="PANTHER" id="PTHR30055">
    <property type="entry name" value="HTH-TYPE TRANSCRIPTIONAL REGULATOR RUTR"/>
    <property type="match status" value="1"/>
</dbReference>
<evidence type="ECO:0000313" key="5">
    <source>
        <dbReference type="Proteomes" id="UP000478463"/>
    </source>
</evidence>
<dbReference type="GO" id="GO:0003700">
    <property type="term" value="F:DNA-binding transcription factor activity"/>
    <property type="evidence" value="ECO:0007669"/>
    <property type="project" value="TreeGrafter"/>
</dbReference>
<sequence length="189" mass="20761">MGNKPIISKQQILDTAFALASESGLAGLSIRDVARACNVAVGTVYNSYPTKNDLVNDVVGRFWNEALADRMPHAVAGDDFICFCQELARQLSEALAKFRDDWLTEIAALDAQGLAAARKREEACFAHIRRGLVVALERDPRAVRARLHDALAPEPLCAFVWDSMLSSIKHGDPSCRTLFALLRSTVYEA</sequence>
<dbReference type="SUPFAM" id="SSF46689">
    <property type="entry name" value="Homeodomain-like"/>
    <property type="match status" value="1"/>
</dbReference>
<dbReference type="PANTHER" id="PTHR30055:SF234">
    <property type="entry name" value="HTH-TYPE TRANSCRIPTIONAL REGULATOR BETI"/>
    <property type="match status" value="1"/>
</dbReference>
<dbReference type="InterPro" id="IPR050109">
    <property type="entry name" value="HTH-type_TetR-like_transc_reg"/>
</dbReference>
<dbReference type="RefSeq" id="WP_160941030.1">
    <property type="nucleotide sequence ID" value="NZ_CP063310.1"/>
</dbReference>
<gene>
    <name evidence="4" type="ORF">GS424_016540</name>
</gene>
<evidence type="ECO:0000256" key="1">
    <source>
        <dbReference type="ARBA" id="ARBA00023015"/>
    </source>
</evidence>
<dbReference type="PROSITE" id="PS50977">
    <property type="entry name" value="HTH_TETR_2"/>
    <property type="match status" value="1"/>
</dbReference>
<organism evidence="4 5">
    <name type="scientific">Eggerthella guodeyinii</name>
    <dbReference type="NCBI Taxonomy" id="2690837"/>
    <lineage>
        <taxon>Bacteria</taxon>
        <taxon>Bacillati</taxon>
        <taxon>Actinomycetota</taxon>
        <taxon>Coriobacteriia</taxon>
        <taxon>Eggerthellales</taxon>
        <taxon>Eggerthellaceae</taxon>
        <taxon>Eggerthella</taxon>
    </lineage>
</organism>
<dbReference type="InterPro" id="IPR009057">
    <property type="entry name" value="Homeodomain-like_sf"/>
</dbReference>
<dbReference type="Proteomes" id="UP000478463">
    <property type="component" value="Chromosome"/>
</dbReference>
<evidence type="ECO:0000256" key="2">
    <source>
        <dbReference type="ARBA" id="ARBA00023125"/>
    </source>
</evidence>
<evidence type="ECO:0000256" key="3">
    <source>
        <dbReference type="ARBA" id="ARBA00023163"/>
    </source>
</evidence>
<dbReference type="KEGG" id="egd:GS424_016540"/>
<dbReference type="InterPro" id="IPR001647">
    <property type="entry name" value="HTH_TetR"/>
</dbReference>
<dbReference type="AlphaFoldDB" id="A0A6L7IS12"/>
<evidence type="ECO:0000313" key="4">
    <source>
        <dbReference type="EMBL" id="QOS68076.1"/>
    </source>
</evidence>
<dbReference type="GO" id="GO:0000976">
    <property type="term" value="F:transcription cis-regulatory region binding"/>
    <property type="evidence" value="ECO:0007669"/>
    <property type="project" value="TreeGrafter"/>
</dbReference>
<reference evidence="4 5" key="1">
    <citation type="submission" date="2020-10" db="EMBL/GenBank/DDBJ databases">
        <title>Eggerthella sp. nov., isolated from human feces.</title>
        <authorList>
            <person name="Yajun G."/>
        </authorList>
    </citation>
    <scope>NUCLEOTIDE SEQUENCE [LARGE SCALE GENOMIC DNA]</scope>
    <source>
        <strain evidence="4 5">HF-1101</strain>
    </source>
</reference>
<keyword evidence="1" id="KW-0805">Transcription regulation</keyword>
<name>A0A6L7IS12_9ACTN</name>
<protein>
    <submittedName>
        <fullName evidence="4">TetR/AcrR family transcriptional regulator</fullName>
    </submittedName>
</protein>
<keyword evidence="2" id="KW-0238">DNA-binding</keyword>
<keyword evidence="3" id="KW-0804">Transcription</keyword>
<dbReference type="Pfam" id="PF00440">
    <property type="entry name" value="TetR_N"/>
    <property type="match status" value="1"/>
</dbReference>
<proteinExistence type="predicted"/>
<dbReference type="EMBL" id="CP063310">
    <property type="protein sequence ID" value="QOS68076.1"/>
    <property type="molecule type" value="Genomic_DNA"/>
</dbReference>